<proteinExistence type="predicted"/>
<name>A0A0A2C740_PROMR</name>
<feature type="region of interest" description="Disordered" evidence="1">
    <location>
        <begin position="30"/>
        <end position="56"/>
    </location>
</feature>
<dbReference type="RefSeq" id="WP_193743124.1">
    <property type="nucleotide sequence ID" value="NZ_CP138967.1"/>
</dbReference>
<comment type="caution">
    <text evidence="2">The sequence shown here is derived from an EMBL/GenBank/DDBJ whole genome shotgun (WGS) entry which is preliminary data.</text>
</comment>
<evidence type="ECO:0000313" key="2">
    <source>
        <dbReference type="EMBL" id="KGG20705.1"/>
    </source>
</evidence>
<gene>
    <name evidence="2" type="ORF">EV03_1206</name>
</gene>
<sequence>MTRKRDKIWTTIIATKQWFTKLFTSEADALVDDFGNNPPPEIGTQSYSGDTHDKGD</sequence>
<dbReference type="AlphaFoldDB" id="A0A0A2C740"/>
<evidence type="ECO:0000313" key="3">
    <source>
        <dbReference type="Proteomes" id="UP000030392"/>
    </source>
</evidence>
<organism evidence="2 3">
    <name type="scientific">Prochlorococcus marinus str. PAC1</name>
    <dbReference type="NCBI Taxonomy" id="59924"/>
    <lineage>
        <taxon>Bacteria</taxon>
        <taxon>Bacillati</taxon>
        <taxon>Cyanobacteriota</taxon>
        <taxon>Cyanophyceae</taxon>
        <taxon>Synechococcales</taxon>
        <taxon>Prochlorococcaceae</taxon>
        <taxon>Prochlorococcus</taxon>
    </lineage>
</organism>
<evidence type="ECO:0000256" key="1">
    <source>
        <dbReference type="SAM" id="MobiDB-lite"/>
    </source>
</evidence>
<dbReference type="Proteomes" id="UP000030392">
    <property type="component" value="Unassembled WGS sequence"/>
</dbReference>
<dbReference type="EMBL" id="JNAX01000011">
    <property type="protein sequence ID" value="KGG20705.1"/>
    <property type="molecule type" value="Genomic_DNA"/>
</dbReference>
<accession>A0A0A2C740</accession>
<protein>
    <submittedName>
        <fullName evidence="2">Uncharacterized protein</fullName>
    </submittedName>
</protein>
<reference evidence="3" key="1">
    <citation type="journal article" date="2014" name="Sci. Data">
        <title>Genomes of diverse isolates of the marine cyanobacterium Prochlorococcus.</title>
        <authorList>
            <person name="Biller S."/>
            <person name="Berube P."/>
            <person name="Thompson J."/>
            <person name="Kelly L."/>
            <person name="Roggensack S."/>
            <person name="Awad L."/>
            <person name="Roache-Johnson K."/>
            <person name="Ding H."/>
            <person name="Giovannoni S.J."/>
            <person name="Moore L.R."/>
            <person name="Chisholm S.W."/>
        </authorList>
    </citation>
    <scope>NUCLEOTIDE SEQUENCE [LARGE SCALE GENOMIC DNA]</scope>
    <source>
        <strain evidence="3">PAC1</strain>
    </source>
</reference>